<protein>
    <submittedName>
        <fullName evidence="1">Uncharacterized protein</fullName>
    </submittedName>
</protein>
<dbReference type="Proteomes" id="UP000827799">
    <property type="component" value="Segment"/>
</dbReference>
<keyword evidence="2" id="KW-1185">Reference proteome</keyword>
<proteinExistence type="predicted"/>
<reference evidence="1 2" key="1">
    <citation type="submission" date="2021-04" db="EMBL/GenBank/DDBJ databases">
        <authorList>
            <person name="Shkoporov A.N."/>
            <person name="Stockdale S.R."/>
            <person name="Guerin E."/>
            <person name="Ross R.P."/>
            <person name="Hill C."/>
        </authorList>
    </citation>
    <scope>NUCLEOTIDE SEQUENCE [LARGE SCALE GENOMIC DNA]</scope>
    <source>
        <strain evidence="2">cr18_1</strain>
    </source>
</reference>
<evidence type="ECO:0000313" key="2">
    <source>
        <dbReference type="Proteomes" id="UP000827799"/>
    </source>
</evidence>
<dbReference type="KEGG" id="vg:75692020"/>
<dbReference type="InterPro" id="IPR057879">
    <property type="entry name" value="crAss_PVA"/>
</dbReference>
<dbReference type="EMBL" id="MZ130485">
    <property type="protein sequence ID" value="QWM90103.1"/>
    <property type="molecule type" value="Genomic_DNA"/>
</dbReference>
<accession>A0AAE7V478</accession>
<gene>
    <name evidence="1" type="primary">gp_22768</name>
</gene>
<dbReference type="Pfam" id="PF25709">
    <property type="entry name" value="crAss_PVA"/>
    <property type="match status" value="1"/>
</dbReference>
<name>A0AAE7V478_9CAUD</name>
<evidence type="ECO:0000313" key="1">
    <source>
        <dbReference type="EMBL" id="QWM90103.1"/>
    </source>
</evidence>
<dbReference type="GeneID" id="75692020"/>
<dbReference type="RefSeq" id="YP_010359675.1">
    <property type="nucleotide sequence ID" value="NC_062775.1"/>
</dbReference>
<sequence length="101" mass="10907">MGQTGIYCGPIDISPNRDREVCPVSSVSMRLWVLEFNVIGIGKGCAVVKAGNPKQAEGLLKAQGVFNGRQHLYEVTRVEEIIEPPCAGLLAEQVVEIQRGA</sequence>
<organism evidence="1 2">
    <name type="scientific">uncultured phage cr18_1</name>
    <dbReference type="NCBI Taxonomy" id="2986407"/>
    <lineage>
        <taxon>Viruses</taxon>
        <taxon>Duplodnaviria</taxon>
        <taxon>Heunggongvirae</taxon>
        <taxon>Uroviricota</taxon>
        <taxon>Caudoviricetes</taxon>
        <taxon>Crassvirales</taxon>
        <taxon>Steigviridae</taxon>
        <taxon>Asinivirinae</taxon>
        <taxon>Lebriduvirus</taxon>
        <taxon>Lebriduvirus gastrointestinalis</taxon>
    </lineage>
</organism>